<gene>
    <name evidence="16" type="ORF">LZL92_05890</name>
</gene>
<keyword evidence="7 15" id="KW-0227">DNA damage</keyword>
<evidence type="ECO:0000256" key="14">
    <source>
        <dbReference type="ARBA" id="ARBA00029488"/>
    </source>
</evidence>
<dbReference type="Gene3D" id="3.30.1330.70">
    <property type="entry name" value="Holliday junction resolvase RusA"/>
    <property type="match status" value="1"/>
</dbReference>
<dbReference type="InterPro" id="IPR016281">
    <property type="entry name" value="Endonuclease_RusA"/>
</dbReference>
<comment type="caution">
    <text evidence="16">The sequence shown here is derived from an EMBL/GenBank/DDBJ whole genome shotgun (WGS) entry which is preliminary data.</text>
</comment>
<keyword evidence="5" id="KW-0479">Metal-binding</keyword>
<evidence type="ECO:0000256" key="4">
    <source>
        <dbReference type="ARBA" id="ARBA00022722"/>
    </source>
</evidence>
<comment type="cofactor">
    <cofactor evidence="1">
        <name>Mg(2+)</name>
        <dbReference type="ChEBI" id="CHEBI:18420"/>
    </cofactor>
</comment>
<dbReference type="EC" id="3.1.21.10" evidence="14 15"/>
<evidence type="ECO:0000256" key="2">
    <source>
        <dbReference type="ARBA" id="ARBA00011738"/>
    </source>
</evidence>
<organism evidence="16 17">
    <name type="scientific">Actinobacillus suis</name>
    <dbReference type="NCBI Taxonomy" id="716"/>
    <lineage>
        <taxon>Bacteria</taxon>
        <taxon>Pseudomonadati</taxon>
        <taxon>Pseudomonadota</taxon>
        <taxon>Gammaproteobacteria</taxon>
        <taxon>Pasteurellales</taxon>
        <taxon>Pasteurellaceae</taxon>
        <taxon>Actinobacillus</taxon>
    </lineage>
</organism>
<evidence type="ECO:0000256" key="6">
    <source>
        <dbReference type="ARBA" id="ARBA00022759"/>
    </source>
</evidence>
<comment type="function">
    <text evidence="15">Endonuclease that resolves Holliday junction intermediates made during homologous genetic recombination and DNA repair. Exhibits sequence and structure-selective cleavage of four-way DNA junctions, where it introduces symmetrical nicks in two strands of the same polarity at the 5' side of dinucleotides. Corrects the defects in genetic recombination and DNA repair associated with inactivation of ruvAB or ruvC.</text>
</comment>
<dbReference type="InterPro" id="IPR036614">
    <property type="entry name" value="RusA-like_sf"/>
</dbReference>
<keyword evidence="9" id="KW-0460">Magnesium</keyword>
<keyword evidence="8 15" id="KW-0378">Hydrolase</keyword>
<dbReference type="PIRSF" id="PIRSF001007">
    <property type="entry name" value="RusA"/>
    <property type="match status" value="1"/>
</dbReference>
<comment type="similarity">
    <text evidence="15">Belongs to the rusA family.</text>
</comment>
<proteinExistence type="inferred from homology"/>
<keyword evidence="17" id="KW-1185">Reference proteome</keyword>
<evidence type="ECO:0000256" key="7">
    <source>
        <dbReference type="ARBA" id="ARBA00022763"/>
    </source>
</evidence>
<evidence type="ECO:0000256" key="11">
    <source>
        <dbReference type="ARBA" id="ARBA00023204"/>
    </source>
</evidence>
<evidence type="ECO:0000256" key="1">
    <source>
        <dbReference type="ARBA" id="ARBA00001946"/>
    </source>
</evidence>
<evidence type="ECO:0000256" key="15">
    <source>
        <dbReference type="PIRNR" id="PIRNR001007"/>
    </source>
</evidence>
<evidence type="ECO:0000256" key="9">
    <source>
        <dbReference type="ARBA" id="ARBA00022842"/>
    </source>
</evidence>
<dbReference type="GO" id="GO:0008821">
    <property type="term" value="F:crossover junction DNA endonuclease activity"/>
    <property type="evidence" value="ECO:0007669"/>
    <property type="project" value="UniProtKB-EC"/>
</dbReference>
<keyword evidence="11 15" id="KW-0234">DNA repair</keyword>
<keyword evidence="4 15" id="KW-0540">Nuclease</keyword>
<sequence length="123" mass="14195">MSDYLEIALPYPPSVNHYWRHTKAGTHYISREGKAFRAKVLNICKQFDPFNGAVKIKIYVYYPDNRSRDPDNLQKALFDALTASGLIKDDNNKIIKDYRVVGMDEIRKGGMVVIKIKEWTNAD</sequence>
<evidence type="ECO:0000313" key="16">
    <source>
        <dbReference type="EMBL" id="MCQ9629816.1"/>
    </source>
</evidence>
<name>A0ABT1WWY4_ACTSU</name>
<dbReference type="SUPFAM" id="SSF103084">
    <property type="entry name" value="Holliday junction resolvase RusA"/>
    <property type="match status" value="1"/>
</dbReference>
<dbReference type="InterPro" id="IPR008822">
    <property type="entry name" value="Endonuclease_RusA-like"/>
</dbReference>
<evidence type="ECO:0000256" key="3">
    <source>
        <dbReference type="ARBA" id="ARBA00014885"/>
    </source>
</evidence>
<accession>A0ABT1WWY4</accession>
<evidence type="ECO:0000256" key="8">
    <source>
        <dbReference type="ARBA" id="ARBA00022801"/>
    </source>
</evidence>
<keyword evidence="6 15" id="KW-0255">Endonuclease</keyword>
<evidence type="ECO:0000256" key="5">
    <source>
        <dbReference type="ARBA" id="ARBA00022723"/>
    </source>
</evidence>
<keyword evidence="10" id="KW-0233">DNA recombination</keyword>
<dbReference type="Proteomes" id="UP001206331">
    <property type="component" value="Unassembled WGS sequence"/>
</dbReference>
<reference evidence="16 17" key="1">
    <citation type="submission" date="2021-12" db="EMBL/GenBank/DDBJ databases">
        <title>Identification and characterization of A. suis stains in western Canada.</title>
        <authorList>
            <person name="Kulathunga D.G.R.S."/>
            <person name="De Oliveira Costa M."/>
        </authorList>
    </citation>
    <scope>NUCLEOTIDE SEQUENCE [LARGE SCALE GENOMIC DNA]</scope>
    <source>
        <strain evidence="16 17">18_292</strain>
    </source>
</reference>
<comment type="catalytic activity">
    <reaction evidence="13 15">
        <text>Endonucleolytic cleavage at a junction such as a reciprocal single-stranded crossover between two homologous DNA duplexes (Holliday junction).</text>
        <dbReference type="EC" id="3.1.21.10"/>
    </reaction>
</comment>
<comment type="subunit">
    <text evidence="2">Homodimer.</text>
</comment>
<evidence type="ECO:0000313" key="17">
    <source>
        <dbReference type="Proteomes" id="UP001206331"/>
    </source>
</evidence>
<dbReference type="Pfam" id="PF05866">
    <property type="entry name" value="RusA"/>
    <property type="match status" value="1"/>
</dbReference>
<evidence type="ECO:0000256" key="13">
    <source>
        <dbReference type="ARBA" id="ARBA00029354"/>
    </source>
</evidence>
<protein>
    <recommendedName>
        <fullName evidence="3 15">Crossover junction endodeoxyribonuclease rusA</fullName>
        <ecNumber evidence="14 15">3.1.21.10</ecNumber>
    </recommendedName>
</protein>
<comment type="function">
    <text evidence="12">Endonuclease that resolves Holliday junction intermediates made during homologous genetic recombination and DNA repair. Exhibits sequence and structure-selective cleavage of four-way DNA junctions, where it introduces symmetrical nicks in two strands of the same polarity at the 5' side of CC dinucleotides. Corrects the defects in genetic recombination and DNA repair associated with inactivation of RuvAB or RuvC.</text>
</comment>
<dbReference type="RefSeq" id="WP_005613578.1">
    <property type="nucleotide sequence ID" value="NZ_CP090556.1"/>
</dbReference>
<evidence type="ECO:0000256" key="10">
    <source>
        <dbReference type="ARBA" id="ARBA00023172"/>
    </source>
</evidence>
<dbReference type="EMBL" id="JAJUPA010000005">
    <property type="protein sequence ID" value="MCQ9629816.1"/>
    <property type="molecule type" value="Genomic_DNA"/>
</dbReference>
<evidence type="ECO:0000256" key="12">
    <source>
        <dbReference type="ARBA" id="ARBA00024745"/>
    </source>
</evidence>